<dbReference type="SUPFAM" id="SSF81301">
    <property type="entry name" value="Nucleotidyltransferase"/>
    <property type="match status" value="1"/>
</dbReference>
<evidence type="ECO:0000256" key="1">
    <source>
        <dbReference type="ARBA" id="ARBA00010574"/>
    </source>
</evidence>
<dbReference type="eggNOG" id="COG0799">
    <property type="taxonomic scope" value="Bacteria"/>
</dbReference>
<comment type="subcellular location">
    <subcellularLocation>
        <location evidence="2">Cytoplasm</location>
    </subcellularLocation>
</comment>
<dbReference type="Proteomes" id="UP000001732">
    <property type="component" value="Chromosome"/>
</dbReference>
<name>B5Y803_COPPD</name>
<reference evidence="5" key="1">
    <citation type="submission" date="2008-08" db="EMBL/GenBank/DDBJ databases">
        <title>The complete genome sequence of Coprothermobacter proteolyticus strain ATCC 5245 / DSM 5265 / BT.</title>
        <authorList>
            <person name="Dodson R.J."/>
            <person name="Durkin A.S."/>
            <person name="Wu M."/>
            <person name="Eisen J."/>
            <person name="Sutton G."/>
        </authorList>
    </citation>
    <scope>NUCLEOTIDE SEQUENCE [LARGE SCALE GENOMIC DNA]</scope>
    <source>
        <strain evidence="5">ATCC 35245 / DSM 5265 / OCM 4 / BT</strain>
    </source>
</reference>
<dbReference type="Pfam" id="PF02410">
    <property type="entry name" value="RsfS"/>
    <property type="match status" value="1"/>
</dbReference>
<dbReference type="PANTHER" id="PTHR21043">
    <property type="entry name" value="IOJAP SUPERFAMILY ORTHOLOG"/>
    <property type="match status" value="1"/>
</dbReference>
<evidence type="ECO:0000256" key="3">
    <source>
        <dbReference type="SAM" id="MobiDB-lite"/>
    </source>
</evidence>
<evidence type="ECO:0000313" key="5">
    <source>
        <dbReference type="Proteomes" id="UP000001732"/>
    </source>
</evidence>
<dbReference type="GO" id="GO:0090071">
    <property type="term" value="P:negative regulation of ribosome biogenesis"/>
    <property type="evidence" value="ECO:0007669"/>
    <property type="project" value="UniProtKB-UniRule"/>
</dbReference>
<dbReference type="PANTHER" id="PTHR21043:SF0">
    <property type="entry name" value="MITOCHONDRIAL ASSEMBLY OF RIBOSOMAL LARGE SUBUNIT PROTEIN 1"/>
    <property type="match status" value="1"/>
</dbReference>
<comment type="function">
    <text evidence="2">Functions as a ribosomal silencing factor. Interacts with ribosomal protein uL14 (rplN), blocking formation of intersubunit bridge B8. Prevents association of the 30S and 50S ribosomal subunits and the formation of functional ribosomes, thus repressing translation.</text>
</comment>
<sequence>MEAIQRLLDEKKAENIKIVDIRALDTIADYFIICTANSLTHSQSLADSLEELLDKKNITYRVEGYTPGDWVLVDIGDIVVHIFTQRAREYYDIESHWTSMVEYVKSRRGSRNQKVEESPSSTEQDAG</sequence>
<protein>
    <recommendedName>
        <fullName evidence="2">Ribosomal silencing factor RsfS</fullName>
    </recommendedName>
</protein>
<feature type="region of interest" description="Disordered" evidence="3">
    <location>
        <begin position="106"/>
        <end position="127"/>
    </location>
</feature>
<keyword evidence="2" id="KW-0810">Translation regulation</keyword>
<feature type="compositionally biased region" description="Polar residues" evidence="3">
    <location>
        <begin position="118"/>
        <end position="127"/>
    </location>
</feature>
<dbReference type="AlphaFoldDB" id="B5Y803"/>
<dbReference type="EMBL" id="CP001145">
    <property type="protein sequence ID" value="ACI18022.1"/>
    <property type="molecule type" value="Genomic_DNA"/>
</dbReference>
<dbReference type="NCBIfam" id="TIGR00090">
    <property type="entry name" value="rsfS_iojap_ybeB"/>
    <property type="match status" value="1"/>
</dbReference>
<organism evidence="4 5">
    <name type="scientific">Coprothermobacter proteolyticus (strain ATCC 35245 / DSM 5265 / OCM 4 / BT)</name>
    <dbReference type="NCBI Taxonomy" id="309798"/>
    <lineage>
        <taxon>Bacteria</taxon>
        <taxon>Pseudomonadati</taxon>
        <taxon>Coprothermobacterota</taxon>
        <taxon>Coprothermobacteria</taxon>
        <taxon>Coprothermobacterales</taxon>
        <taxon>Coprothermobacteraceae</taxon>
        <taxon>Coprothermobacter</taxon>
    </lineage>
</organism>
<dbReference type="Gene3D" id="3.30.460.10">
    <property type="entry name" value="Beta Polymerase, domain 2"/>
    <property type="match status" value="1"/>
</dbReference>
<comment type="similarity">
    <text evidence="1 2">Belongs to the Iojap/RsfS family.</text>
</comment>
<comment type="subunit">
    <text evidence="2">Interacts with ribosomal protein uL14 (rplN).</text>
</comment>
<keyword evidence="5" id="KW-1185">Reference proteome</keyword>
<dbReference type="HAMAP" id="MF_01477">
    <property type="entry name" value="Iojap_RsfS"/>
    <property type="match status" value="1"/>
</dbReference>
<dbReference type="STRING" id="309798.COPRO5265_0544"/>
<gene>
    <name evidence="2" type="primary">rsfS</name>
    <name evidence="4" type="ordered locus">COPRO5265_0544</name>
</gene>
<reference evidence="4 5" key="2">
    <citation type="journal article" date="2014" name="Genome Announc.">
        <title>Complete Genome Sequence of Coprothermobacter proteolyticus DSM 5265.</title>
        <authorList>
            <person name="Alexiev A."/>
            <person name="Coil D.A."/>
            <person name="Badger J.H."/>
            <person name="Enticknap J."/>
            <person name="Ward N."/>
            <person name="Robb F.T."/>
            <person name="Eisen J.A."/>
        </authorList>
    </citation>
    <scope>NUCLEOTIDE SEQUENCE [LARGE SCALE GENOMIC DNA]</scope>
    <source>
        <strain evidence="5">ATCC 35245 / DSM 5265 / OCM 4 / BT</strain>
    </source>
</reference>
<dbReference type="KEGG" id="cpo:COPRO5265_0544"/>
<evidence type="ECO:0000313" key="4">
    <source>
        <dbReference type="EMBL" id="ACI18022.1"/>
    </source>
</evidence>
<dbReference type="GO" id="GO:0017148">
    <property type="term" value="P:negative regulation of translation"/>
    <property type="evidence" value="ECO:0007669"/>
    <property type="project" value="UniProtKB-UniRule"/>
</dbReference>
<dbReference type="GO" id="GO:0043023">
    <property type="term" value="F:ribosomal large subunit binding"/>
    <property type="evidence" value="ECO:0007669"/>
    <property type="project" value="TreeGrafter"/>
</dbReference>
<evidence type="ECO:0000256" key="2">
    <source>
        <dbReference type="HAMAP-Rule" id="MF_01477"/>
    </source>
</evidence>
<dbReference type="GO" id="GO:0042256">
    <property type="term" value="P:cytosolic ribosome assembly"/>
    <property type="evidence" value="ECO:0007669"/>
    <property type="project" value="UniProtKB-UniRule"/>
</dbReference>
<keyword evidence="2" id="KW-0963">Cytoplasm</keyword>
<proteinExistence type="inferred from homology"/>
<dbReference type="GO" id="GO:0005737">
    <property type="term" value="C:cytoplasm"/>
    <property type="evidence" value="ECO:0007669"/>
    <property type="project" value="UniProtKB-SubCell"/>
</dbReference>
<dbReference type="InterPro" id="IPR004394">
    <property type="entry name" value="Iojap/RsfS/C7orf30"/>
</dbReference>
<keyword evidence="2" id="KW-0678">Repressor</keyword>
<dbReference type="InterPro" id="IPR043519">
    <property type="entry name" value="NT_sf"/>
</dbReference>
<accession>B5Y803</accession>